<dbReference type="Pfam" id="PF21797">
    <property type="entry name" value="CycT2-like_C"/>
    <property type="match status" value="1"/>
</dbReference>
<evidence type="ECO:0000256" key="3">
    <source>
        <dbReference type="SAM" id="MobiDB-lite"/>
    </source>
</evidence>
<feature type="domain" description="Cyclin-like" evidence="4">
    <location>
        <begin position="35"/>
        <end position="129"/>
    </location>
</feature>
<name>A0A0C9RAL1_9HYME</name>
<keyword evidence="1 2" id="KW-0195">Cyclin</keyword>
<dbReference type="Pfam" id="PF00134">
    <property type="entry name" value="Cyclin_N"/>
    <property type="match status" value="1"/>
</dbReference>
<dbReference type="InterPro" id="IPR043198">
    <property type="entry name" value="Cyclin/Ssn8"/>
</dbReference>
<reference evidence="5" key="1">
    <citation type="submission" date="2015-01" db="EMBL/GenBank/DDBJ databases">
        <title>Transcriptome Assembly of Fopius arisanus.</title>
        <authorList>
            <person name="Geib S."/>
        </authorList>
    </citation>
    <scope>NUCLEOTIDE SEQUENCE</scope>
</reference>
<dbReference type="GO" id="GO:0016538">
    <property type="term" value="F:cyclin-dependent protein serine/threonine kinase regulator activity"/>
    <property type="evidence" value="ECO:0007669"/>
    <property type="project" value="InterPro"/>
</dbReference>
<evidence type="ECO:0000259" key="4">
    <source>
        <dbReference type="SMART" id="SM00385"/>
    </source>
</evidence>
<evidence type="ECO:0000313" key="5">
    <source>
        <dbReference type="EMBL" id="JAG75092.1"/>
    </source>
</evidence>
<dbReference type="EMBL" id="GBYB01005325">
    <property type="protein sequence ID" value="JAG75092.1"/>
    <property type="molecule type" value="Transcribed_RNA"/>
</dbReference>
<proteinExistence type="inferred from homology"/>
<evidence type="ECO:0000256" key="2">
    <source>
        <dbReference type="RuleBase" id="RU000383"/>
    </source>
</evidence>
<dbReference type="AlphaFoldDB" id="A0A0C9RAL1"/>
<dbReference type="InterPro" id="IPR013763">
    <property type="entry name" value="Cyclin-like_dom"/>
</dbReference>
<dbReference type="SMART" id="SM00385">
    <property type="entry name" value="CYCLIN"/>
    <property type="match status" value="1"/>
</dbReference>
<accession>A0A0C9RAL1</accession>
<dbReference type="CDD" id="cd20530">
    <property type="entry name" value="CYCLIN_CCNK_rpt1"/>
    <property type="match status" value="1"/>
</dbReference>
<dbReference type="InterPro" id="IPR036915">
    <property type="entry name" value="Cyclin-like_sf"/>
</dbReference>
<comment type="similarity">
    <text evidence="2">Belongs to the cyclin family.</text>
</comment>
<feature type="region of interest" description="Disordered" evidence="3">
    <location>
        <begin position="299"/>
        <end position="363"/>
    </location>
</feature>
<organism evidence="5">
    <name type="scientific">Fopius arisanus</name>
    <dbReference type="NCBI Taxonomy" id="64838"/>
    <lineage>
        <taxon>Eukaryota</taxon>
        <taxon>Metazoa</taxon>
        <taxon>Ecdysozoa</taxon>
        <taxon>Arthropoda</taxon>
        <taxon>Hexapoda</taxon>
        <taxon>Insecta</taxon>
        <taxon>Pterygota</taxon>
        <taxon>Neoptera</taxon>
        <taxon>Endopterygota</taxon>
        <taxon>Hymenoptera</taxon>
        <taxon>Apocrita</taxon>
        <taxon>Ichneumonoidea</taxon>
        <taxon>Braconidae</taxon>
        <taxon>Opiinae</taxon>
        <taxon>Fopius</taxon>
    </lineage>
</organism>
<dbReference type="GO" id="GO:0006357">
    <property type="term" value="P:regulation of transcription by RNA polymerase II"/>
    <property type="evidence" value="ECO:0007669"/>
    <property type="project" value="InterPro"/>
</dbReference>
<sequence>MPCWYYDKNELQQTPSIQDGMNYKTECQHRKEGAKFIFDIGIALKLGYNTMATGVIYFHRFYMLHSFKEFPRYVTASACIFLAGKVEETPKMFDDIIKTAKTLLDQKDWTLFGKNPRKEIMTVERILLQTIKFDLLVDHPNIYVPKYAKGLRDPKYPASKKRIERVVQSAWNFARDSLYTTLALQWEPEIIAIAFMYLAGKLGNITLVDGKGRRQWWDTYAEGVTVDLLEDICHQLLDFYDRTNNASSPKETPAENEKIISKIENPPDTPKEMPPVEPLEQSKEYLQPSGIFPPVDFSTPPPPLPDKILKATHNKIPSSNRRQVTPFKPYLLPPRGLNPIYWSTTTTGHPPGVNDTPKNPPRL</sequence>
<dbReference type="SUPFAM" id="SSF47954">
    <property type="entry name" value="Cyclin-like"/>
    <property type="match status" value="2"/>
</dbReference>
<dbReference type="Gene3D" id="1.10.472.10">
    <property type="entry name" value="Cyclin-like"/>
    <property type="match status" value="2"/>
</dbReference>
<protein>
    <submittedName>
        <fullName evidence="5">Ccnk_2 protein</fullName>
    </submittedName>
</protein>
<dbReference type="PANTHER" id="PTHR10026">
    <property type="entry name" value="CYCLIN"/>
    <property type="match status" value="1"/>
</dbReference>
<evidence type="ECO:0000256" key="1">
    <source>
        <dbReference type="ARBA" id="ARBA00023127"/>
    </source>
</evidence>
<dbReference type="InterPro" id="IPR006671">
    <property type="entry name" value="Cyclin_N"/>
</dbReference>
<gene>
    <name evidence="5" type="primary">Ccnk_2</name>
    <name evidence="5" type="ORF">g.10957</name>
</gene>